<gene>
    <name evidence="1" type="ORF">A3B92_01840</name>
</gene>
<proteinExistence type="predicted"/>
<organism evidence="1 2">
    <name type="scientific">Candidatus Harrisonbacteria bacterium RIFCSPHIGHO2_02_FULL_42_16</name>
    <dbReference type="NCBI Taxonomy" id="1798404"/>
    <lineage>
        <taxon>Bacteria</taxon>
        <taxon>Candidatus Harrisoniibacteriota</taxon>
    </lineage>
</organism>
<reference evidence="1 2" key="1">
    <citation type="journal article" date="2016" name="Nat. Commun.">
        <title>Thousands of microbial genomes shed light on interconnected biogeochemical processes in an aquifer system.</title>
        <authorList>
            <person name="Anantharaman K."/>
            <person name="Brown C.T."/>
            <person name="Hug L.A."/>
            <person name="Sharon I."/>
            <person name="Castelle C.J."/>
            <person name="Probst A.J."/>
            <person name="Thomas B.C."/>
            <person name="Singh A."/>
            <person name="Wilkins M.J."/>
            <person name="Karaoz U."/>
            <person name="Brodie E.L."/>
            <person name="Williams K.H."/>
            <person name="Hubbard S.S."/>
            <person name="Banfield J.F."/>
        </authorList>
    </citation>
    <scope>NUCLEOTIDE SEQUENCE [LARGE SCALE GENOMIC DNA]</scope>
</reference>
<dbReference type="EMBL" id="MHJG01000010">
    <property type="protein sequence ID" value="OGY64069.1"/>
    <property type="molecule type" value="Genomic_DNA"/>
</dbReference>
<sequence>MSTNPGGLWKASYGEVGATLKALQDHGVSTEHLARLRAEPDYAKRVAEFMLSGRTSGSVNHQVARAILGKNFFGVEAWTALYGVKFTKKQLREVAEFPRGEDVLNAPCPFVKGKTVKETHFAFLGLKNVNGKPLTILNLQEMHPQNGQPKFASYAPDSRYSKESWATSKTAKFRWYLMLLEIVPNFEFKTYHQKQMTMLPQGYEVPTAVEEVLKDILYYRKNGIYLNPNWYAQTTDVITSSGRRVHVGRFSSFGLDIGSFWDDFRLGNVGPGASRKS</sequence>
<comment type="caution">
    <text evidence="1">The sequence shown here is derived from an EMBL/GenBank/DDBJ whole genome shotgun (WGS) entry which is preliminary data.</text>
</comment>
<dbReference type="AlphaFoldDB" id="A0A1G1ZI22"/>
<dbReference type="Proteomes" id="UP000177960">
    <property type="component" value="Unassembled WGS sequence"/>
</dbReference>
<name>A0A1G1ZI22_9BACT</name>
<accession>A0A1G1ZI22</accession>
<evidence type="ECO:0000313" key="2">
    <source>
        <dbReference type="Proteomes" id="UP000177960"/>
    </source>
</evidence>
<evidence type="ECO:0000313" key="1">
    <source>
        <dbReference type="EMBL" id="OGY64069.1"/>
    </source>
</evidence>
<protein>
    <submittedName>
        <fullName evidence="1">Uncharacterized protein</fullName>
    </submittedName>
</protein>